<dbReference type="PANTHER" id="PTHR33164">
    <property type="entry name" value="TRANSCRIPTIONAL REGULATOR, MARR FAMILY"/>
    <property type="match status" value="1"/>
</dbReference>
<dbReference type="GeneID" id="99775440"/>
<dbReference type="PRINTS" id="PR00598">
    <property type="entry name" value="HTHMARR"/>
</dbReference>
<dbReference type="Pfam" id="PF01047">
    <property type="entry name" value="MarR"/>
    <property type="match status" value="1"/>
</dbReference>
<dbReference type="Proteomes" id="UP000234333">
    <property type="component" value="Unassembled WGS sequence"/>
</dbReference>
<evidence type="ECO:0000256" key="3">
    <source>
        <dbReference type="ARBA" id="ARBA00023163"/>
    </source>
</evidence>
<dbReference type="InterPro" id="IPR036388">
    <property type="entry name" value="WH-like_DNA-bd_sf"/>
</dbReference>
<evidence type="ECO:0000259" key="4">
    <source>
        <dbReference type="PROSITE" id="PS50995"/>
    </source>
</evidence>
<dbReference type="GO" id="GO:0003700">
    <property type="term" value="F:DNA-binding transcription factor activity"/>
    <property type="evidence" value="ECO:0007669"/>
    <property type="project" value="InterPro"/>
</dbReference>
<evidence type="ECO:0000256" key="1">
    <source>
        <dbReference type="ARBA" id="ARBA00023015"/>
    </source>
</evidence>
<dbReference type="SUPFAM" id="SSF46785">
    <property type="entry name" value="Winged helix' DNA-binding domain"/>
    <property type="match status" value="1"/>
</dbReference>
<dbReference type="AlphaFoldDB" id="A0A2H1ITS5"/>
<gene>
    <name evidence="5" type="ORF">BC102111_01571</name>
</gene>
<accession>A0A2H1ITS5</accession>
<organism evidence="5 6">
    <name type="scientific">Brevibacterium casei CIP 102111</name>
    <dbReference type="NCBI Taxonomy" id="1255625"/>
    <lineage>
        <taxon>Bacteria</taxon>
        <taxon>Bacillati</taxon>
        <taxon>Actinomycetota</taxon>
        <taxon>Actinomycetes</taxon>
        <taxon>Micrococcales</taxon>
        <taxon>Brevibacteriaceae</taxon>
        <taxon>Brevibacterium</taxon>
    </lineage>
</organism>
<evidence type="ECO:0000256" key="2">
    <source>
        <dbReference type="ARBA" id="ARBA00023125"/>
    </source>
</evidence>
<dbReference type="InterPro" id="IPR023187">
    <property type="entry name" value="Tscrpt_reg_MarR-type_CS"/>
</dbReference>
<dbReference type="Gene3D" id="1.10.10.10">
    <property type="entry name" value="Winged helix-like DNA-binding domain superfamily/Winged helix DNA-binding domain"/>
    <property type="match status" value="1"/>
</dbReference>
<feature type="domain" description="HTH marR-type" evidence="4">
    <location>
        <begin position="11"/>
        <end position="139"/>
    </location>
</feature>
<dbReference type="GO" id="GO:0003677">
    <property type="term" value="F:DNA binding"/>
    <property type="evidence" value="ECO:0007669"/>
    <property type="project" value="UniProtKB-KW"/>
</dbReference>
<dbReference type="PROSITE" id="PS01117">
    <property type="entry name" value="HTH_MARR_1"/>
    <property type="match status" value="1"/>
</dbReference>
<reference evidence="5 6" key="1">
    <citation type="submission" date="2017-03" db="EMBL/GenBank/DDBJ databases">
        <authorList>
            <person name="Afonso C.L."/>
            <person name="Miller P.J."/>
            <person name="Scott M.A."/>
            <person name="Spackman E."/>
            <person name="Goraichik I."/>
            <person name="Dimitrov K.M."/>
            <person name="Suarez D.L."/>
            <person name="Swayne D.E."/>
        </authorList>
    </citation>
    <scope>NUCLEOTIDE SEQUENCE [LARGE SCALE GENOMIC DNA]</scope>
    <source>
        <strain evidence="5 6">CIP 102111</strain>
    </source>
</reference>
<evidence type="ECO:0000313" key="5">
    <source>
        <dbReference type="EMBL" id="SMX78595.1"/>
    </source>
</evidence>
<dbReference type="EMBL" id="FXZC01000003">
    <property type="protein sequence ID" value="SMX78595.1"/>
    <property type="molecule type" value="Genomic_DNA"/>
</dbReference>
<dbReference type="RefSeq" id="WP_101623994.1">
    <property type="nucleotide sequence ID" value="NZ_FXZC01000003.1"/>
</dbReference>
<sequence>MAESLSGLGSDVELCGLVARLNQRLDSHIRRVADRLGITASQAIALRELGEPMRLTELAEHMSCETSNAGYVVDRMEDQGLVERRPHPQDRRAKLVSLTEAGLHCRTNVLDALAVEAPVDALSGEERDALVALLRRATAD</sequence>
<dbReference type="InterPro" id="IPR036390">
    <property type="entry name" value="WH_DNA-bd_sf"/>
</dbReference>
<dbReference type="PANTHER" id="PTHR33164:SF99">
    <property type="entry name" value="MARR FAMILY REGULATORY PROTEIN"/>
    <property type="match status" value="1"/>
</dbReference>
<keyword evidence="2 5" id="KW-0238">DNA-binding</keyword>
<proteinExistence type="predicted"/>
<dbReference type="GO" id="GO:0006950">
    <property type="term" value="P:response to stress"/>
    <property type="evidence" value="ECO:0007669"/>
    <property type="project" value="TreeGrafter"/>
</dbReference>
<keyword evidence="3" id="KW-0804">Transcription</keyword>
<name>A0A2H1ITS5_9MICO</name>
<keyword evidence="1" id="KW-0805">Transcription regulation</keyword>
<dbReference type="SMART" id="SM00347">
    <property type="entry name" value="HTH_MARR"/>
    <property type="match status" value="1"/>
</dbReference>
<evidence type="ECO:0000313" key="6">
    <source>
        <dbReference type="Proteomes" id="UP000234333"/>
    </source>
</evidence>
<protein>
    <submittedName>
        <fullName evidence="5">DNA-binding transcriptional regulator, MarR family</fullName>
    </submittedName>
</protein>
<dbReference type="PROSITE" id="PS50995">
    <property type="entry name" value="HTH_MARR_2"/>
    <property type="match status" value="1"/>
</dbReference>
<dbReference type="InterPro" id="IPR039422">
    <property type="entry name" value="MarR/SlyA-like"/>
</dbReference>
<dbReference type="InterPro" id="IPR000835">
    <property type="entry name" value="HTH_MarR-typ"/>
</dbReference>